<keyword evidence="2" id="KW-1185">Reference proteome</keyword>
<dbReference type="PANTHER" id="PTHR36842">
    <property type="entry name" value="PROTEIN TOLB HOMOLOG"/>
    <property type="match status" value="1"/>
</dbReference>
<dbReference type="AlphaFoldDB" id="A0AAE3KZU2"/>
<evidence type="ECO:0000313" key="2">
    <source>
        <dbReference type="Proteomes" id="UP001205748"/>
    </source>
</evidence>
<proteinExistence type="predicted"/>
<dbReference type="PROSITE" id="PS51257">
    <property type="entry name" value="PROKAR_LIPOPROTEIN"/>
    <property type="match status" value="1"/>
</dbReference>
<dbReference type="PANTHER" id="PTHR36842:SF1">
    <property type="entry name" value="PROTEIN TOLB"/>
    <property type="match status" value="1"/>
</dbReference>
<sequence>MWKRLPIILLVMVLPLLFSGCKYLFLREEQPKTLEEKNNNEQDKTSLMKIKDFVDITQGIVSDVSPHGNEIIALKPQDDASVSSPTDNTSINNLFIYDMRRKEEKTILASQTSKSLGRFDPTGKGIYYLESKDQSSYQLFWVDDEGNKKIKISSSEHEVNPRFYITSENNVFYGTKDGKIVKANKLGVLYSINIGEEYSIEQIYYSEEKDLVIFSAFKNDVLSMYSVQPDGKNPTLFIENILGSFDISRDGTQLIYMTPIPDSNKRNLWLLTLDSTEESKLIEGYPQSASFSPNGKKVLYTDKTDVNSDRQNIWILNLHNLESKQIASNLRIISRILWHPSNERILFSSYQLKDSQVQFFIHSLEF</sequence>
<name>A0AAE3KZU2_9FIRM</name>
<gene>
    <name evidence="1" type="ORF">NSA47_09210</name>
</gene>
<protein>
    <submittedName>
        <fullName evidence="1">Uncharacterized protein</fullName>
    </submittedName>
</protein>
<dbReference type="SUPFAM" id="SSF69304">
    <property type="entry name" value="Tricorn protease N-terminal domain"/>
    <property type="match status" value="1"/>
</dbReference>
<dbReference type="EMBL" id="JANKAS010000007">
    <property type="protein sequence ID" value="MCR1899161.1"/>
    <property type="molecule type" value="Genomic_DNA"/>
</dbReference>
<reference evidence="1" key="1">
    <citation type="submission" date="2022-07" db="EMBL/GenBank/DDBJ databases">
        <title>Enhanced cultured diversity of the mouse gut microbiota enables custom-made synthetic communities.</title>
        <authorList>
            <person name="Afrizal A."/>
        </authorList>
    </citation>
    <scope>NUCLEOTIDE SEQUENCE</scope>
    <source>
        <strain evidence="1">DSM 28593</strain>
    </source>
</reference>
<accession>A0AAE3KZU2</accession>
<dbReference type="Gene3D" id="2.120.10.30">
    <property type="entry name" value="TolB, C-terminal domain"/>
    <property type="match status" value="1"/>
</dbReference>
<dbReference type="RefSeq" id="WP_257531224.1">
    <property type="nucleotide sequence ID" value="NZ_JANKAS010000007.1"/>
</dbReference>
<dbReference type="InterPro" id="IPR011042">
    <property type="entry name" value="6-blade_b-propeller_TolB-like"/>
</dbReference>
<dbReference type="Proteomes" id="UP001205748">
    <property type="component" value="Unassembled WGS sequence"/>
</dbReference>
<evidence type="ECO:0000313" key="1">
    <source>
        <dbReference type="EMBL" id="MCR1899161.1"/>
    </source>
</evidence>
<organism evidence="1 2">
    <name type="scientific">Irregularibacter muris</name>
    <dbReference type="NCBI Taxonomy" id="1796619"/>
    <lineage>
        <taxon>Bacteria</taxon>
        <taxon>Bacillati</taxon>
        <taxon>Bacillota</taxon>
        <taxon>Clostridia</taxon>
        <taxon>Eubacteriales</taxon>
        <taxon>Eubacteriaceae</taxon>
        <taxon>Irregularibacter</taxon>
    </lineage>
</organism>
<comment type="caution">
    <text evidence="1">The sequence shown here is derived from an EMBL/GenBank/DDBJ whole genome shotgun (WGS) entry which is preliminary data.</text>
</comment>